<proteinExistence type="predicted"/>
<evidence type="ECO:0000313" key="2">
    <source>
        <dbReference type="EMBL" id="PIO32903.1"/>
    </source>
</evidence>
<dbReference type="EMBL" id="KV929794">
    <property type="protein sequence ID" value="PIO32903.1"/>
    <property type="molecule type" value="Genomic_DNA"/>
</dbReference>
<feature type="chain" id="PRO_5013735508" evidence="1">
    <location>
        <begin position="23"/>
        <end position="79"/>
    </location>
</feature>
<reference evidence="3" key="1">
    <citation type="journal article" date="2017" name="Nat. Commun.">
        <title>The North American bullfrog draft genome provides insight into hormonal regulation of long noncoding RNA.</title>
        <authorList>
            <person name="Hammond S.A."/>
            <person name="Warren R.L."/>
            <person name="Vandervalk B.P."/>
            <person name="Kucuk E."/>
            <person name="Khan H."/>
            <person name="Gibb E.A."/>
            <person name="Pandoh P."/>
            <person name="Kirk H."/>
            <person name="Zhao Y."/>
            <person name="Jones M."/>
            <person name="Mungall A.J."/>
            <person name="Coope R."/>
            <person name="Pleasance S."/>
            <person name="Moore R.A."/>
            <person name="Holt R.A."/>
            <person name="Round J.M."/>
            <person name="Ohora S."/>
            <person name="Walle B.V."/>
            <person name="Veldhoen N."/>
            <person name="Helbing C.C."/>
            <person name="Birol I."/>
        </authorList>
    </citation>
    <scope>NUCLEOTIDE SEQUENCE [LARGE SCALE GENOMIC DNA]</scope>
</reference>
<organism evidence="2 3">
    <name type="scientific">Aquarana catesbeiana</name>
    <name type="common">American bullfrog</name>
    <name type="synonym">Rana catesbeiana</name>
    <dbReference type="NCBI Taxonomy" id="8400"/>
    <lineage>
        <taxon>Eukaryota</taxon>
        <taxon>Metazoa</taxon>
        <taxon>Chordata</taxon>
        <taxon>Craniata</taxon>
        <taxon>Vertebrata</taxon>
        <taxon>Euteleostomi</taxon>
        <taxon>Amphibia</taxon>
        <taxon>Batrachia</taxon>
        <taxon>Anura</taxon>
        <taxon>Neobatrachia</taxon>
        <taxon>Ranoidea</taxon>
        <taxon>Ranidae</taxon>
        <taxon>Aquarana</taxon>
    </lineage>
</organism>
<keyword evidence="1" id="KW-0732">Signal</keyword>
<feature type="signal peptide" evidence="1">
    <location>
        <begin position="1"/>
        <end position="22"/>
    </location>
</feature>
<dbReference type="Proteomes" id="UP000228934">
    <property type="component" value="Unassembled WGS sequence"/>
</dbReference>
<name>A0A2G9S098_AQUCT</name>
<evidence type="ECO:0000313" key="3">
    <source>
        <dbReference type="Proteomes" id="UP000228934"/>
    </source>
</evidence>
<sequence length="79" mass="8772">DFTGLGFLVLVLTYGLFQVSEMEFGCRYIYVDESRGDAQQHCHPSSVNIPQKGIDVPDQAPYDNFKCKGSACSEVNGMF</sequence>
<dbReference type="AlphaFoldDB" id="A0A2G9S098"/>
<evidence type="ECO:0000256" key="1">
    <source>
        <dbReference type="SAM" id="SignalP"/>
    </source>
</evidence>
<protein>
    <submittedName>
        <fullName evidence="2">Uncharacterized protein</fullName>
    </submittedName>
</protein>
<keyword evidence="3" id="KW-1185">Reference proteome</keyword>
<feature type="non-terminal residue" evidence="2">
    <location>
        <position position="1"/>
    </location>
</feature>
<accession>A0A2G9S098</accession>
<gene>
    <name evidence="2" type="ORF">AB205_0012460</name>
</gene>